<dbReference type="AlphaFoldDB" id="A0AAV5DAM0"/>
<gene>
    <name evidence="2" type="primary">ga25110</name>
    <name evidence="2" type="ORF">PR202_ga25110</name>
</gene>
<organism evidence="2 3">
    <name type="scientific">Eleusine coracana subsp. coracana</name>
    <dbReference type="NCBI Taxonomy" id="191504"/>
    <lineage>
        <taxon>Eukaryota</taxon>
        <taxon>Viridiplantae</taxon>
        <taxon>Streptophyta</taxon>
        <taxon>Embryophyta</taxon>
        <taxon>Tracheophyta</taxon>
        <taxon>Spermatophyta</taxon>
        <taxon>Magnoliopsida</taxon>
        <taxon>Liliopsida</taxon>
        <taxon>Poales</taxon>
        <taxon>Poaceae</taxon>
        <taxon>PACMAD clade</taxon>
        <taxon>Chloridoideae</taxon>
        <taxon>Cynodonteae</taxon>
        <taxon>Eleusininae</taxon>
        <taxon>Eleusine</taxon>
    </lineage>
</organism>
<accession>A0AAV5DAM0</accession>
<evidence type="ECO:0000313" key="3">
    <source>
        <dbReference type="Proteomes" id="UP001054889"/>
    </source>
</evidence>
<sequence length="89" mass="10349">MLCWPFFAEQVTNCRYVCEEWGMGMEMPREAGRDEVEAAVRELMGNHQWRRRAAEWKDKANKAVAAPDGSSHMNFQKFVDEIIARPTTK</sequence>
<dbReference type="PANTHER" id="PTHR11926:SF970">
    <property type="entry name" value="GLYCOSYLTRANSFERASE"/>
    <property type="match status" value="1"/>
</dbReference>
<dbReference type="SUPFAM" id="SSF53756">
    <property type="entry name" value="UDP-Glycosyltransferase/glycogen phosphorylase"/>
    <property type="match status" value="1"/>
</dbReference>
<evidence type="ECO:0000313" key="2">
    <source>
        <dbReference type="EMBL" id="GJN07290.1"/>
    </source>
</evidence>
<name>A0AAV5DAM0_ELECO</name>
<reference evidence="2" key="2">
    <citation type="submission" date="2021-12" db="EMBL/GenBank/DDBJ databases">
        <title>Resequencing data analysis of finger millet.</title>
        <authorList>
            <person name="Hatakeyama M."/>
            <person name="Aluri S."/>
            <person name="Balachadran M.T."/>
            <person name="Sivarajan S.R."/>
            <person name="Poveda L."/>
            <person name="Shimizu-Inatsugi R."/>
            <person name="Schlapbach R."/>
            <person name="Sreeman S.M."/>
            <person name="Shimizu K.K."/>
        </authorList>
    </citation>
    <scope>NUCLEOTIDE SEQUENCE</scope>
</reference>
<comment type="caution">
    <text evidence="2">The sequence shown here is derived from an EMBL/GenBank/DDBJ whole genome shotgun (WGS) entry which is preliminary data.</text>
</comment>
<protein>
    <submittedName>
        <fullName evidence="2">Uncharacterized protein</fullName>
    </submittedName>
</protein>
<dbReference type="Proteomes" id="UP001054889">
    <property type="component" value="Unassembled WGS sequence"/>
</dbReference>
<dbReference type="Gene3D" id="3.40.50.2000">
    <property type="entry name" value="Glycogen Phosphorylase B"/>
    <property type="match status" value="2"/>
</dbReference>
<dbReference type="GO" id="GO:0080044">
    <property type="term" value="F:quercetin 7-O-glucosyltransferase activity"/>
    <property type="evidence" value="ECO:0007669"/>
    <property type="project" value="TreeGrafter"/>
</dbReference>
<dbReference type="EMBL" id="BQKI01000013">
    <property type="protein sequence ID" value="GJN07290.1"/>
    <property type="molecule type" value="Genomic_DNA"/>
</dbReference>
<evidence type="ECO:0000256" key="1">
    <source>
        <dbReference type="ARBA" id="ARBA00009995"/>
    </source>
</evidence>
<dbReference type="PANTHER" id="PTHR11926">
    <property type="entry name" value="GLUCOSYL/GLUCURONOSYL TRANSFERASES"/>
    <property type="match status" value="1"/>
</dbReference>
<proteinExistence type="inferred from homology"/>
<comment type="similarity">
    <text evidence="1">Belongs to the UDP-glycosyltransferase family.</text>
</comment>
<reference evidence="2" key="1">
    <citation type="journal article" date="2018" name="DNA Res.">
        <title>Multiple hybrid de novo genome assembly of finger millet, an orphan allotetraploid crop.</title>
        <authorList>
            <person name="Hatakeyama M."/>
            <person name="Aluri S."/>
            <person name="Balachadran M.T."/>
            <person name="Sivarajan S.R."/>
            <person name="Patrignani A."/>
            <person name="Gruter S."/>
            <person name="Poveda L."/>
            <person name="Shimizu-Inatsugi R."/>
            <person name="Baeten J."/>
            <person name="Francoijs K.J."/>
            <person name="Nataraja K.N."/>
            <person name="Reddy Y.A.N."/>
            <person name="Phadnis S."/>
            <person name="Ravikumar R.L."/>
            <person name="Schlapbach R."/>
            <person name="Sreeman S.M."/>
            <person name="Shimizu K.K."/>
        </authorList>
    </citation>
    <scope>NUCLEOTIDE SEQUENCE</scope>
</reference>
<keyword evidence="3" id="KW-1185">Reference proteome</keyword>
<dbReference type="GO" id="GO:0080043">
    <property type="term" value="F:quercetin 3-O-glucosyltransferase activity"/>
    <property type="evidence" value="ECO:0007669"/>
    <property type="project" value="TreeGrafter"/>
</dbReference>